<dbReference type="PANTHER" id="PTHR11644:SF2">
    <property type="entry name" value="CYTIDINE DEAMINASE"/>
    <property type="match status" value="1"/>
</dbReference>
<feature type="domain" description="CMP/dCMP-type deaminase" evidence="2">
    <location>
        <begin position="1"/>
        <end position="130"/>
    </location>
</feature>
<dbReference type="NCBIfam" id="NF004064">
    <property type="entry name" value="PRK05578.1"/>
    <property type="match status" value="1"/>
</dbReference>
<dbReference type="PANTHER" id="PTHR11644">
    <property type="entry name" value="CYTIDINE DEAMINASE"/>
    <property type="match status" value="1"/>
</dbReference>
<dbReference type="Gene3D" id="3.40.140.10">
    <property type="entry name" value="Cytidine Deaminase, domain 2"/>
    <property type="match status" value="1"/>
</dbReference>
<evidence type="ECO:0000259" key="2">
    <source>
        <dbReference type="PROSITE" id="PS51747"/>
    </source>
</evidence>
<evidence type="ECO:0000313" key="3">
    <source>
        <dbReference type="EMBL" id="UUD36838.1"/>
    </source>
</evidence>
<reference evidence="3" key="1">
    <citation type="submission" date="2022-07" db="EMBL/GenBank/DDBJ databases">
        <title>Complete genome of Mycoplasma equigenitalium type strain T37.</title>
        <authorList>
            <person name="Spergser J."/>
        </authorList>
    </citation>
    <scope>NUCLEOTIDE SEQUENCE</scope>
    <source>
        <strain evidence="3">T37</strain>
    </source>
</reference>
<accession>A0ABY5J0Q2</accession>
<dbReference type="CDD" id="cd01283">
    <property type="entry name" value="cytidine_deaminase"/>
    <property type="match status" value="1"/>
</dbReference>
<evidence type="ECO:0000256" key="1">
    <source>
        <dbReference type="ARBA" id="ARBA00006576"/>
    </source>
</evidence>
<name>A0ABY5J0Q2_9BACT</name>
<keyword evidence="4" id="KW-1185">Reference proteome</keyword>
<dbReference type="EC" id="3.5.4.5" evidence="3"/>
<dbReference type="SUPFAM" id="SSF53927">
    <property type="entry name" value="Cytidine deaminase-like"/>
    <property type="match status" value="1"/>
</dbReference>
<comment type="similarity">
    <text evidence="1">Belongs to the cytidine and deoxycytidylate deaminase family.</text>
</comment>
<dbReference type="EMBL" id="CP101808">
    <property type="protein sequence ID" value="UUD36838.1"/>
    <property type="molecule type" value="Genomic_DNA"/>
</dbReference>
<dbReference type="InterPro" id="IPR050202">
    <property type="entry name" value="Cyt/Deoxycyt_deaminase"/>
</dbReference>
<proteinExistence type="inferred from homology"/>
<dbReference type="PROSITE" id="PS51747">
    <property type="entry name" value="CYT_DCMP_DEAMINASES_2"/>
    <property type="match status" value="1"/>
</dbReference>
<dbReference type="GO" id="GO:0004126">
    <property type="term" value="F:cytidine deaminase activity"/>
    <property type="evidence" value="ECO:0007669"/>
    <property type="project" value="UniProtKB-EC"/>
</dbReference>
<protein>
    <submittedName>
        <fullName evidence="3">Cytidine deaminase</fullName>
        <ecNumber evidence="3">3.5.4.5</ecNumber>
    </submittedName>
</protein>
<evidence type="ECO:0000313" key="4">
    <source>
        <dbReference type="Proteomes" id="UP001059576"/>
    </source>
</evidence>
<dbReference type="InterPro" id="IPR002125">
    <property type="entry name" value="CMP_dCMP_dom"/>
</dbReference>
<gene>
    <name evidence="3" type="ORF">NPA09_02985</name>
</gene>
<dbReference type="InterPro" id="IPR016193">
    <property type="entry name" value="Cytidine_deaminase-like"/>
</dbReference>
<dbReference type="Pfam" id="PF00383">
    <property type="entry name" value="dCMP_cyt_deam_1"/>
    <property type="match status" value="1"/>
</dbReference>
<dbReference type="Proteomes" id="UP001059576">
    <property type="component" value="Chromosome"/>
</dbReference>
<organism evidence="3 4">
    <name type="scientific">Mycoplasmopsis equigenitalium</name>
    <dbReference type="NCBI Taxonomy" id="114883"/>
    <lineage>
        <taxon>Bacteria</taxon>
        <taxon>Bacillati</taxon>
        <taxon>Mycoplasmatota</taxon>
        <taxon>Mycoplasmoidales</taxon>
        <taxon>Metamycoplasmataceae</taxon>
        <taxon>Mycoplasmopsis</taxon>
    </lineage>
</organism>
<sequence>MSENYKEVKELLKKSYAPFSHFNVATIIIEKNGKKHYGVNVECAAYPSGLCAERNAIFSGVTNGLKPYNIKEMHLISSKNDTVINSCGGCLQVMNEFLDNEAKIYSYSFDGKQTRVTTIRENMPFVVSTELFD</sequence>
<keyword evidence="3" id="KW-0378">Hydrolase</keyword>